<sequence length="423" mass="45227">MSRAFQLDHIYNLFIKDTAKTLNTTASEVTRLENNYAIVSETAEKLKKLPAGVLPQFNTTRFDGLVRDLRTVLSLVRRELGISGGNTASPNTALPASFAQGAYNCLCPLTVLLQAVASSLSTLNIQARQEKMGSASPLLSLIKGMEQKLIDENGSGDFCSGLAHAITIHEKNSRYTVVGSAPRYRRLNGLQRFATDTRNRYLDTLQSTLTAPVMARIREVETVSKDIFQAANGGNPPTHPPVGYERLQIEGTNITVTAKGVYKPACLTDYLRLSISTPPTATKAEAKVPVSERPAQNYKACAEWLMVCYLFNSPDPTSRPAEGTPTLGHKKAGSWPKDDKVAGVSKQQQQQGQQGASAPPSNLPELGTPQAGRGRAASPPVTTTTLTDRTKAATPSTGAKNDPKREVSGKAPVSAAGPSGSGH</sequence>
<feature type="region of interest" description="Disordered" evidence="1">
    <location>
        <begin position="316"/>
        <end position="423"/>
    </location>
</feature>
<evidence type="ECO:0000313" key="3">
    <source>
        <dbReference type="Proteomes" id="UP001430848"/>
    </source>
</evidence>
<evidence type="ECO:0000256" key="1">
    <source>
        <dbReference type="SAM" id="MobiDB-lite"/>
    </source>
</evidence>
<protein>
    <submittedName>
        <fullName evidence="2">Uncharacterized protein</fullName>
    </submittedName>
</protein>
<accession>A0ABR1P4M4</accession>
<gene>
    <name evidence="2" type="ORF">SLS63_007757</name>
</gene>
<keyword evidence="3" id="KW-1185">Reference proteome</keyword>
<organism evidence="2 3">
    <name type="scientific">Diaporthe eres</name>
    <name type="common">Phomopsis oblonga</name>
    <dbReference type="NCBI Taxonomy" id="83184"/>
    <lineage>
        <taxon>Eukaryota</taxon>
        <taxon>Fungi</taxon>
        <taxon>Dikarya</taxon>
        <taxon>Ascomycota</taxon>
        <taxon>Pezizomycotina</taxon>
        <taxon>Sordariomycetes</taxon>
        <taxon>Sordariomycetidae</taxon>
        <taxon>Diaporthales</taxon>
        <taxon>Diaporthaceae</taxon>
        <taxon>Diaporthe</taxon>
        <taxon>Diaporthe eres species complex</taxon>
    </lineage>
</organism>
<comment type="caution">
    <text evidence="2">The sequence shown here is derived from an EMBL/GenBank/DDBJ whole genome shotgun (WGS) entry which is preliminary data.</text>
</comment>
<dbReference type="EMBL" id="JAKNSF020000044">
    <property type="protein sequence ID" value="KAK7726243.1"/>
    <property type="molecule type" value="Genomic_DNA"/>
</dbReference>
<reference evidence="2 3" key="1">
    <citation type="submission" date="2024-02" db="EMBL/GenBank/DDBJ databases">
        <title>De novo assembly and annotation of 12 fungi associated with fruit tree decline syndrome in Ontario, Canada.</title>
        <authorList>
            <person name="Sulman M."/>
            <person name="Ellouze W."/>
            <person name="Ilyukhin E."/>
        </authorList>
    </citation>
    <scope>NUCLEOTIDE SEQUENCE [LARGE SCALE GENOMIC DNA]</scope>
    <source>
        <strain evidence="2 3">M169</strain>
    </source>
</reference>
<evidence type="ECO:0000313" key="2">
    <source>
        <dbReference type="EMBL" id="KAK7726243.1"/>
    </source>
</evidence>
<proteinExistence type="predicted"/>
<dbReference type="Proteomes" id="UP001430848">
    <property type="component" value="Unassembled WGS sequence"/>
</dbReference>
<feature type="compositionally biased region" description="Low complexity" evidence="1">
    <location>
        <begin position="376"/>
        <end position="395"/>
    </location>
</feature>
<name>A0ABR1P4M4_DIAER</name>